<sequence length="217" mass="24234">MAEQQWTCQSHPTKQHETITRKLVFSVNDALTGMGLDWNDAEWVGGATYKPTTAIGKVPDDAFLPPPRCTTPVSEIGWPTLVIETGVSESMPRLRVDAAKWFSDSKGKVRITLVISIKDSSVDVERWQLAPIGAPTPLTRDYIASLCRRPPNRPPLYSQDPAAQQPYCAQQIIITRQGATGDLVLPFDALYDRSPEQGEHDVLITSTDFMRLTQRLW</sequence>
<evidence type="ECO:0000313" key="2">
    <source>
        <dbReference type="Proteomes" id="UP001149079"/>
    </source>
</evidence>
<dbReference type="EMBL" id="JAPQKL010000005">
    <property type="protein sequence ID" value="KAJ5129434.1"/>
    <property type="molecule type" value="Genomic_DNA"/>
</dbReference>
<protein>
    <submittedName>
        <fullName evidence="1">Uncharacterized protein</fullName>
    </submittedName>
</protein>
<comment type="caution">
    <text evidence="1">The sequence shown here is derived from an EMBL/GenBank/DDBJ whole genome shotgun (WGS) entry which is preliminary data.</text>
</comment>
<gene>
    <name evidence="1" type="ORF">N7515_005473</name>
</gene>
<proteinExistence type="predicted"/>
<dbReference type="GeneID" id="81405387"/>
<dbReference type="OrthoDB" id="76567at2759"/>
<organism evidence="1 2">
    <name type="scientific">Penicillium bovifimosum</name>
    <dbReference type="NCBI Taxonomy" id="126998"/>
    <lineage>
        <taxon>Eukaryota</taxon>
        <taxon>Fungi</taxon>
        <taxon>Dikarya</taxon>
        <taxon>Ascomycota</taxon>
        <taxon>Pezizomycotina</taxon>
        <taxon>Eurotiomycetes</taxon>
        <taxon>Eurotiomycetidae</taxon>
        <taxon>Eurotiales</taxon>
        <taxon>Aspergillaceae</taxon>
        <taxon>Penicillium</taxon>
    </lineage>
</organism>
<keyword evidence="2" id="KW-1185">Reference proteome</keyword>
<dbReference type="RefSeq" id="XP_056519813.1">
    <property type="nucleotide sequence ID" value="XM_056666217.1"/>
</dbReference>
<reference evidence="1" key="1">
    <citation type="submission" date="2022-11" db="EMBL/GenBank/DDBJ databases">
        <authorList>
            <person name="Petersen C."/>
        </authorList>
    </citation>
    <scope>NUCLEOTIDE SEQUENCE</scope>
    <source>
        <strain evidence="1">IBT 22155</strain>
    </source>
</reference>
<dbReference type="Proteomes" id="UP001149079">
    <property type="component" value="Unassembled WGS sequence"/>
</dbReference>
<dbReference type="AlphaFoldDB" id="A0A9W9GST8"/>
<reference evidence="1" key="2">
    <citation type="journal article" date="2023" name="IMA Fungus">
        <title>Comparative genomic study of the Penicillium genus elucidates a diverse pangenome and 15 lateral gene transfer events.</title>
        <authorList>
            <person name="Petersen C."/>
            <person name="Sorensen T."/>
            <person name="Nielsen M.R."/>
            <person name="Sondergaard T.E."/>
            <person name="Sorensen J.L."/>
            <person name="Fitzpatrick D.A."/>
            <person name="Frisvad J.C."/>
            <person name="Nielsen K.L."/>
        </authorList>
    </citation>
    <scope>NUCLEOTIDE SEQUENCE</scope>
    <source>
        <strain evidence="1">IBT 22155</strain>
    </source>
</reference>
<name>A0A9W9GST8_9EURO</name>
<evidence type="ECO:0000313" key="1">
    <source>
        <dbReference type="EMBL" id="KAJ5129434.1"/>
    </source>
</evidence>
<accession>A0A9W9GST8</accession>